<reference evidence="3 4" key="1">
    <citation type="journal article" date="2019" name="Nat. Ecol. Evol.">
        <title>Megaphylogeny resolves global patterns of mushroom evolution.</title>
        <authorList>
            <person name="Varga T."/>
            <person name="Krizsan K."/>
            <person name="Foldi C."/>
            <person name="Dima B."/>
            <person name="Sanchez-Garcia M."/>
            <person name="Sanchez-Ramirez S."/>
            <person name="Szollosi G.J."/>
            <person name="Szarkandi J.G."/>
            <person name="Papp V."/>
            <person name="Albert L."/>
            <person name="Andreopoulos W."/>
            <person name="Angelini C."/>
            <person name="Antonin V."/>
            <person name="Barry K.W."/>
            <person name="Bougher N.L."/>
            <person name="Buchanan P."/>
            <person name="Buyck B."/>
            <person name="Bense V."/>
            <person name="Catcheside P."/>
            <person name="Chovatia M."/>
            <person name="Cooper J."/>
            <person name="Damon W."/>
            <person name="Desjardin D."/>
            <person name="Finy P."/>
            <person name="Geml J."/>
            <person name="Haridas S."/>
            <person name="Hughes K."/>
            <person name="Justo A."/>
            <person name="Karasinski D."/>
            <person name="Kautmanova I."/>
            <person name="Kiss B."/>
            <person name="Kocsube S."/>
            <person name="Kotiranta H."/>
            <person name="LaButti K.M."/>
            <person name="Lechner B.E."/>
            <person name="Liimatainen K."/>
            <person name="Lipzen A."/>
            <person name="Lukacs Z."/>
            <person name="Mihaltcheva S."/>
            <person name="Morgado L.N."/>
            <person name="Niskanen T."/>
            <person name="Noordeloos M.E."/>
            <person name="Ohm R.A."/>
            <person name="Ortiz-Santana B."/>
            <person name="Ovrebo C."/>
            <person name="Racz N."/>
            <person name="Riley R."/>
            <person name="Savchenko A."/>
            <person name="Shiryaev A."/>
            <person name="Soop K."/>
            <person name="Spirin V."/>
            <person name="Szebenyi C."/>
            <person name="Tomsovsky M."/>
            <person name="Tulloss R.E."/>
            <person name="Uehling J."/>
            <person name="Grigoriev I.V."/>
            <person name="Vagvolgyi C."/>
            <person name="Papp T."/>
            <person name="Martin F.M."/>
            <person name="Miettinen O."/>
            <person name="Hibbett D.S."/>
            <person name="Nagy L.G."/>
        </authorList>
    </citation>
    <scope>NUCLEOTIDE SEQUENCE [LARGE SCALE GENOMIC DNA]</scope>
    <source>
        <strain evidence="3 4">CBS 962.96</strain>
    </source>
</reference>
<name>A0A4S8KXG7_DENBC</name>
<dbReference type="Proteomes" id="UP000297245">
    <property type="component" value="Unassembled WGS sequence"/>
</dbReference>
<gene>
    <name evidence="3" type="ORF">K435DRAFT_495439</name>
</gene>
<dbReference type="OrthoDB" id="8117402at2759"/>
<dbReference type="Gene3D" id="3.30.160.60">
    <property type="entry name" value="Classic Zinc Finger"/>
    <property type="match status" value="1"/>
</dbReference>
<feature type="domain" description="C2H2-type" evidence="2">
    <location>
        <begin position="22"/>
        <end position="50"/>
    </location>
</feature>
<protein>
    <recommendedName>
        <fullName evidence="2">C2H2-type domain-containing protein</fullName>
    </recommendedName>
</protein>
<evidence type="ECO:0000313" key="4">
    <source>
        <dbReference type="Proteomes" id="UP000297245"/>
    </source>
</evidence>
<dbReference type="GO" id="GO:0008270">
    <property type="term" value="F:zinc ion binding"/>
    <property type="evidence" value="ECO:0007669"/>
    <property type="project" value="UniProtKB-KW"/>
</dbReference>
<dbReference type="InterPro" id="IPR036236">
    <property type="entry name" value="Znf_C2H2_sf"/>
</dbReference>
<dbReference type="EMBL" id="ML179893">
    <property type="protein sequence ID" value="THU80553.1"/>
    <property type="molecule type" value="Genomic_DNA"/>
</dbReference>
<evidence type="ECO:0000313" key="3">
    <source>
        <dbReference type="EMBL" id="THU80553.1"/>
    </source>
</evidence>
<accession>A0A4S8KXG7</accession>
<keyword evidence="1" id="KW-0479">Metal-binding</keyword>
<evidence type="ECO:0000259" key="2">
    <source>
        <dbReference type="PROSITE" id="PS50157"/>
    </source>
</evidence>
<keyword evidence="1" id="KW-0862">Zinc</keyword>
<sequence length="65" mass="7114">MMLNVLAKLADHLNSHLGNRPYPCKHCSYRSGTSHTLKRHVLAKHSGECGPSKMPSGLCKRLASS</sequence>
<dbReference type="AlphaFoldDB" id="A0A4S8KXG7"/>
<organism evidence="3 4">
    <name type="scientific">Dendrothele bispora (strain CBS 962.96)</name>
    <dbReference type="NCBI Taxonomy" id="1314807"/>
    <lineage>
        <taxon>Eukaryota</taxon>
        <taxon>Fungi</taxon>
        <taxon>Dikarya</taxon>
        <taxon>Basidiomycota</taxon>
        <taxon>Agaricomycotina</taxon>
        <taxon>Agaricomycetes</taxon>
        <taxon>Agaricomycetidae</taxon>
        <taxon>Agaricales</taxon>
        <taxon>Agaricales incertae sedis</taxon>
        <taxon>Dendrothele</taxon>
    </lineage>
</organism>
<keyword evidence="1" id="KW-0863">Zinc-finger</keyword>
<evidence type="ECO:0000256" key="1">
    <source>
        <dbReference type="PROSITE-ProRule" id="PRU00042"/>
    </source>
</evidence>
<dbReference type="SUPFAM" id="SSF57667">
    <property type="entry name" value="beta-beta-alpha zinc fingers"/>
    <property type="match status" value="1"/>
</dbReference>
<keyword evidence="4" id="KW-1185">Reference proteome</keyword>
<dbReference type="InterPro" id="IPR013087">
    <property type="entry name" value="Znf_C2H2_type"/>
</dbReference>
<dbReference type="PROSITE" id="PS50157">
    <property type="entry name" value="ZINC_FINGER_C2H2_2"/>
    <property type="match status" value="1"/>
</dbReference>
<proteinExistence type="predicted"/>